<dbReference type="SUPFAM" id="SSF56281">
    <property type="entry name" value="Metallo-hydrolase/oxidoreductase"/>
    <property type="match status" value="1"/>
</dbReference>
<dbReference type="NCBIfam" id="TIGR00360">
    <property type="entry name" value="ComEC_N-term"/>
    <property type="match status" value="1"/>
</dbReference>
<proteinExistence type="predicted"/>
<evidence type="ECO:0000256" key="2">
    <source>
        <dbReference type="ARBA" id="ARBA00022475"/>
    </source>
</evidence>
<dbReference type="Pfam" id="PF03772">
    <property type="entry name" value="Competence"/>
    <property type="match status" value="1"/>
</dbReference>
<keyword evidence="2" id="KW-1003">Cell membrane</keyword>
<dbReference type="PANTHER" id="PTHR30619">
    <property type="entry name" value="DNA INTERNALIZATION/COMPETENCE PROTEIN COMEC/REC2"/>
    <property type="match status" value="1"/>
</dbReference>
<keyword evidence="5 6" id="KW-0472">Membrane</keyword>
<feature type="transmembrane region" description="Helical" evidence="6">
    <location>
        <begin position="466"/>
        <end position="488"/>
    </location>
</feature>
<dbReference type="SMART" id="SM00849">
    <property type="entry name" value="Lactamase_B"/>
    <property type="match status" value="1"/>
</dbReference>
<name>A0A233W1S9_FINMA</name>
<comment type="subcellular location">
    <subcellularLocation>
        <location evidence="1">Cell membrane</location>
        <topology evidence="1">Multi-pass membrane protein</topology>
    </subcellularLocation>
</comment>
<accession>A0A233W1S9</accession>
<evidence type="ECO:0000256" key="1">
    <source>
        <dbReference type="ARBA" id="ARBA00004651"/>
    </source>
</evidence>
<feature type="transmembrane region" description="Helical" evidence="6">
    <location>
        <begin position="338"/>
        <end position="357"/>
    </location>
</feature>
<dbReference type="InterPro" id="IPR052159">
    <property type="entry name" value="Competence_DNA_uptake"/>
</dbReference>
<protein>
    <submittedName>
        <fullName evidence="8">DNA internalization-related competence protein ComEC/Rec2</fullName>
    </submittedName>
</protein>
<dbReference type="InterPro" id="IPR004477">
    <property type="entry name" value="ComEC_N"/>
</dbReference>
<feature type="transmembrane region" description="Helical" evidence="6">
    <location>
        <begin position="246"/>
        <end position="276"/>
    </location>
</feature>
<feature type="transmembrane region" description="Helical" evidence="6">
    <location>
        <begin position="296"/>
        <end position="326"/>
    </location>
</feature>
<evidence type="ECO:0000259" key="7">
    <source>
        <dbReference type="SMART" id="SM00849"/>
    </source>
</evidence>
<dbReference type="InterPro" id="IPR001279">
    <property type="entry name" value="Metallo-B-lactamas"/>
</dbReference>
<evidence type="ECO:0000256" key="3">
    <source>
        <dbReference type="ARBA" id="ARBA00022692"/>
    </source>
</evidence>
<dbReference type="NCBIfam" id="TIGR00361">
    <property type="entry name" value="ComEC_Rec2"/>
    <property type="match status" value="1"/>
</dbReference>
<dbReference type="Pfam" id="PF00753">
    <property type="entry name" value="Lactamase_B"/>
    <property type="match status" value="1"/>
</dbReference>
<dbReference type="GO" id="GO:0005886">
    <property type="term" value="C:plasma membrane"/>
    <property type="evidence" value="ECO:0007669"/>
    <property type="project" value="UniProtKB-SubCell"/>
</dbReference>
<dbReference type="Proteomes" id="UP000215361">
    <property type="component" value="Unassembled WGS sequence"/>
</dbReference>
<dbReference type="GO" id="GO:0030420">
    <property type="term" value="P:establishment of competence for transformation"/>
    <property type="evidence" value="ECO:0007669"/>
    <property type="project" value="InterPro"/>
</dbReference>
<evidence type="ECO:0000256" key="5">
    <source>
        <dbReference type="ARBA" id="ARBA00023136"/>
    </source>
</evidence>
<dbReference type="EMBL" id="NDYI01000010">
    <property type="protein sequence ID" value="OXZ38534.1"/>
    <property type="molecule type" value="Genomic_DNA"/>
</dbReference>
<evidence type="ECO:0000256" key="4">
    <source>
        <dbReference type="ARBA" id="ARBA00022989"/>
    </source>
</evidence>
<evidence type="ECO:0000256" key="6">
    <source>
        <dbReference type="SAM" id="Phobius"/>
    </source>
</evidence>
<sequence length="768" mass="88418">MIITTIILIQIISATILYIYFNPIFIAIDVVVTGIVLFKDKKKLIISLLVLFLTIIHLNTIDAKYNSIKDNEFLDVNAVVINKNRSNKKYVVKLTNNNNIKFLVTTKKDLEIGDKVNIRSKVNKAYTNGNTYMFNYKNYLLKNNIYGDIYCRTNPEIIGKSKSLLLKIRKLVLNHIVFKLDSNFNGEESSVLKSVFTGSNFLSDDYTNAVNALGISHVFAISGLHIIILYTIFNKLFGIFKINRKLISWISLILIAIYGYAVGLPSSIVRAFIMLVIVELSNQMQIDWFDLNNLTIAAIIILLINPYNLLDVGFIFSFLATFTIIYLYPRFKKHNKKLYNYFLLSVMVYLILLPIQLRFFNEYTLGFIIGNTIILPIFTVVIQLTAIVLLIPNSINYIFVQLIKLCLRTISYIFTTIDFLGIHSTNFMSFSILMIIFYYIIIFTTYNRHYIKTLNDFNKKTLTNMLLLSLIIPLILNIINPITTINFVDIGQGDCLLVRQYFKSFMIDTGGSYKSEDKSGENLMEYLHKIGLNNLEYVFLTHFDEDHSKNLININKSYNPIVLSRINGDKILKKKYNQGNVYVSLRNKQNIRIGNVDIKIIDKPISNEENDKSIVYKLYINNISLLITGDISGEYERNILKDDIKSDILKVSHHGSKSSSDSHFLKKVRPKLAVISVGLRNEYGHPHHQTLDRLNKLNIPIKRTDLDGNIEVVSSKFFNSIRANRDKYSIIHFLVEEQNSIITTVVILLYFKNRGVKNGFFIGETKIR</sequence>
<reference evidence="9" key="1">
    <citation type="submission" date="2017-04" db="EMBL/GenBank/DDBJ databases">
        <title>Finegoldia magna isolated from orthopedic joint implant-associated infections.</title>
        <authorList>
            <person name="Bjorklund S."/>
            <person name="Bruggemann H."/>
            <person name="Jensen A."/>
            <person name="Hellmark B."/>
            <person name="Soderquist B."/>
        </authorList>
    </citation>
    <scope>NUCLEOTIDE SEQUENCE [LARGE SCALE GENOMIC DNA]</scope>
    <source>
        <strain evidence="9">08T492</strain>
    </source>
</reference>
<dbReference type="RefSeq" id="WP_002838327.1">
    <property type="nucleotide sequence ID" value="NZ_NDYI01000010.1"/>
</dbReference>
<evidence type="ECO:0000313" key="9">
    <source>
        <dbReference type="Proteomes" id="UP000215361"/>
    </source>
</evidence>
<dbReference type="AlphaFoldDB" id="A0A233W1S9"/>
<dbReference type="InterPro" id="IPR035681">
    <property type="entry name" value="ComA-like_MBL"/>
</dbReference>
<dbReference type="CDD" id="cd07731">
    <property type="entry name" value="ComA-like_MBL-fold"/>
    <property type="match status" value="1"/>
</dbReference>
<feature type="domain" description="Metallo-beta-lactamase" evidence="7">
    <location>
        <begin position="492"/>
        <end position="679"/>
    </location>
</feature>
<feature type="transmembrane region" description="Helical" evidence="6">
    <location>
        <begin position="6"/>
        <end position="32"/>
    </location>
</feature>
<keyword evidence="3 6" id="KW-0812">Transmembrane</keyword>
<dbReference type="InterPro" id="IPR004797">
    <property type="entry name" value="Competence_ComEC/Rec2"/>
</dbReference>
<feature type="transmembrane region" description="Helical" evidence="6">
    <location>
        <begin position="427"/>
        <end position="446"/>
    </location>
</feature>
<organism evidence="8 9">
    <name type="scientific">Finegoldia magna</name>
    <name type="common">Peptostreptococcus magnus</name>
    <dbReference type="NCBI Taxonomy" id="1260"/>
    <lineage>
        <taxon>Bacteria</taxon>
        <taxon>Bacillati</taxon>
        <taxon>Bacillota</taxon>
        <taxon>Tissierellia</taxon>
        <taxon>Tissierellales</taxon>
        <taxon>Peptoniphilaceae</taxon>
        <taxon>Finegoldia</taxon>
    </lineage>
</organism>
<dbReference type="Gene3D" id="3.60.15.10">
    <property type="entry name" value="Ribonuclease Z/Hydroxyacylglutathione hydrolase-like"/>
    <property type="match status" value="1"/>
</dbReference>
<feature type="transmembrane region" description="Helical" evidence="6">
    <location>
        <begin position="402"/>
        <end position="421"/>
    </location>
</feature>
<feature type="transmembrane region" description="Helical" evidence="6">
    <location>
        <begin position="44"/>
        <end position="61"/>
    </location>
</feature>
<feature type="transmembrane region" description="Helical" evidence="6">
    <location>
        <begin position="212"/>
        <end position="234"/>
    </location>
</feature>
<dbReference type="PANTHER" id="PTHR30619:SF7">
    <property type="entry name" value="BETA-LACTAMASE DOMAIN PROTEIN"/>
    <property type="match status" value="1"/>
</dbReference>
<gene>
    <name evidence="8" type="ORF">B9N56_03825</name>
</gene>
<dbReference type="InterPro" id="IPR036866">
    <property type="entry name" value="RibonucZ/Hydroxyglut_hydro"/>
</dbReference>
<comment type="caution">
    <text evidence="8">The sequence shown here is derived from an EMBL/GenBank/DDBJ whole genome shotgun (WGS) entry which is preliminary data.</text>
</comment>
<keyword evidence="4 6" id="KW-1133">Transmembrane helix</keyword>
<feature type="transmembrane region" description="Helical" evidence="6">
    <location>
        <begin position="363"/>
        <end position="390"/>
    </location>
</feature>
<evidence type="ECO:0000313" key="8">
    <source>
        <dbReference type="EMBL" id="OXZ38534.1"/>
    </source>
</evidence>